<comment type="cofactor">
    <cofactor evidence="13">
        <name>Zn(2+)</name>
        <dbReference type="ChEBI" id="CHEBI:29105"/>
    </cofactor>
    <text evidence="13">Binds 1 zinc ion per subunit.</text>
</comment>
<evidence type="ECO:0000256" key="11">
    <source>
        <dbReference type="ARBA" id="ARBA00023146"/>
    </source>
</evidence>
<dbReference type="Proteomes" id="UP000306912">
    <property type="component" value="Unassembled WGS sequence"/>
</dbReference>
<dbReference type="InterPro" id="IPR012947">
    <property type="entry name" value="tRNA_SAD"/>
</dbReference>
<dbReference type="RefSeq" id="WP_138191527.1">
    <property type="nucleotide sequence ID" value="NZ_VBWP01000008.1"/>
</dbReference>
<dbReference type="FunFam" id="3.30.980.10:FF:000005">
    <property type="entry name" value="Threonyl-tRNA synthetase, mitochondrial"/>
    <property type="match status" value="1"/>
</dbReference>
<dbReference type="FunFam" id="3.10.20.30:FF:000005">
    <property type="entry name" value="Threonine--tRNA ligase"/>
    <property type="match status" value="1"/>
</dbReference>
<dbReference type="PANTHER" id="PTHR11451:SF56">
    <property type="entry name" value="THREONINE--TRNA LIGASE 1"/>
    <property type="match status" value="1"/>
</dbReference>
<evidence type="ECO:0000256" key="6">
    <source>
        <dbReference type="ARBA" id="ARBA00022741"/>
    </source>
</evidence>
<feature type="binding site" evidence="13">
    <location>
        <position position="387"/>
    </location>
    <ligand>
        <name>Zn(2+)</name>
        <dbReference type="ChEBI" id="CHEBI:29105"/>
        <note>catalytic</note>
    </ligand>
</feature>
<dbReference type="PROSITE" id="PS51880">
    <property type="entry name" value="TGS"/>
    <property type="match status" value="1"/>
</dbReference>
<dbReference type="SMART" id="SM00863">
    <property type="entry name" value="tRNA_SAD"/>
    <property type="match status" value="1"/>
</dbReference>
<dbReference type="Pfam" id="PF02824">
    <property type="entry name" value="TGS"/>
    <property type="match status" value="1"/>
</dbReference>
<feature type="domain" description="TGS" evidence="15">
    <location>
        <begin position="1"/>
        <end position="63"/>
    </location>
</feature>
<dbReference type="GO" id="GO:0000049">
    <property type="term" value="F:tRNA binding"/>
    <property type="evidence" value="ECO:0007669"/>
    <property type="project" value="UniProtKB-KW"/>
</dbReference>
<dbReference type="Gene3D" id="3.30.930.10">
    <property type="entry name" value="Bira Bifunctional Protein, Domain 2"/>
    <property type="match status" value="1"/>
</dbReference>
<dbReference type="OrthoDB" id="9802304at2"/>
<evidence type="ECO:0000256" key="7">
    <source>
        <dbReference type="ARBA" id="ARBA00022833"/>
    </source>
</evidence>
<evidence type="ECO:0000313" key="17">
    <source>
        <dbReference type="Proteomes" id="UP000306912"/>
    </source>
</evidence>
<evidence type="ECO:0000256" key="4">
    <source>
        <dbReference type="ARBA" id="ARBA00022598"/>
    </source>
</evidence>
<keyword evidence="4 13" id="KW-0436">Ligase</keyword>
<dbReference type="Gene3D" id="3.40.50.800">
    <property type="entry name" value="Anticodon-binding domain"/>
    <property type="match status" value="1"/>
</dbReference>
<keyword evidence="8 13" id="KW-0067">ATP-binding</keyword>
<comment type="similarity">
    <text evidence="1 13">Belongs to the class-II aminoacyl-tRNA synthetase family.</text>
</comment>
<dbReference type="Pfam" id="PF03129">
    <property type="entry name" value="HGTP_anticodon"/>
    <property type="match status" value="1"/>
</dbReference>
<dbReference type="GO" id="GO:0006435">
    <property type="term" value="P:threonyl-tRNA aminoacylation"/>
    <property type="evidence" value="ECO:0007669"/>
    <property type="project" value="UniProtKB-UniRule"/>
</dbReference>
<comment type="subcellular location">
    <subcellularLocation>
        <location evidence="13">Cytoplasm</location>
    </subcellularLocation>
</comment>
<dbReference type="CDD" id="cd01667">
    <property type="entry name" value="TGS_ThrRS"/>
    <property type="match status" value="1"/>
</dbReference>
<keyword evidence="10 13" id="KW-0648">Protein biosynthesis</keyword>
<comment type="subunit">
    <text evidence="13">Homodimer.</text>
</comment>
<comment type="caution">
    <text evidence="16">The sequence shown here is derived from an EMBL/GenBank/DDBJ whole genome shotgun (WGS) entry which is preliminary data.</text>
</comment>
<dbReference type="EC" id="6.1.1.3" evidence="13"/>
<dbReference type="FunFam" id="3.40.50.800:FF:000001">
    <property type="entry name" value="Threonine--tRNA ligase"/>
    <property type="match status" value="1"/>
</dbReference>
<evidence type="ECO:0000256" key="10">
    <source>
        <dbReference type="ARBA" id="ARBA00022917"/>
    </source>
</evidence>
<feature type="binding site" evidence="13">
    <location>
        <position position="336"/>
    </location>
    <ligand>
        <name>Zn(2+)</name>
        <dbReference type="ChEBI" id="CHEBI:29105"/>
        <note>catalytic</note>
    </ligand>
</feature>
<evidence type="ECO:0000256" key="2">
    <source>
        <dbReference type="ARBA" id="ARBA00022490"/>
    </source>
</evidence>
<comment type="catalytic activity">
    <reaction evidence="12 13">
        <text>tRNA(Thr) + L-threonine + ATP = L-threonyl-tRNA(Thr) + AMP + diphosphate + H(+)</text>
        <dbReference type="Rhea" id="RHEA:24624"/>
        <dbReference type="Rhea" id="RHEA-COMP:9670"/>
        <dbReference type="Rhea" id="RHEA-COMP:9704"/>
        <dbReference type="ChEBI" id="CHEBI:15378"/>
        <dbReference type="ChEBI" id="CHEBI:30616"/>
        <dbReference type="ChEBI" id="CHEBI:33019"/>
        <dbReference type="ChEBI" id="CHEBI:57926"/>
        <dbReference type="ChEBI" id="CHEBI:78442"/>
        <dbReference type="ChEBI" id="CHEBI:78534"/>
        <dbReference type="ChEBI" id="CHEBI:456215"/>
        <dbReference type="EC" id="6.1.1.3"/>
    </reaction>
</comment>
<keyword evidence="17" id="KW-1185">Reference proteome</keyword>
<dbReference type="HAMAP" id="MF_00184">
    <property type="entry name" value="Thr_tRNA_synth"/>
    <property type="match status" value="1"/>
</dbReference>
<dbReference type="InParanoid" id="A0A5R8QA84"/>
<dbReference type="PANTHER" id="PTHR11451">
    <property type="entry name" value="THREONINE-TRNA LIGASE"/>
    <property type="match status" value="1"/>
</dbReference>
<evidence type="ECO:0000256" key="5">
    <source>
        <dbReference type="ARBA" id="ARBA00022723"/>
    </source>
</evidence>
<dbReference type="InterPro" id="IPR045864">
    <property type="entry name" value="aa-tRNA-synth_II/BPL/LPL"/>
</dbReference>
<keyword evidence="2 13" id="KW-0963">Cytoplasm</keyword>
<dbReference type="InterPro" id="IPR033728">
    <property type="entry name" value="ThrRS_core"/>
</dbReference>
<protein>
    <recommendedName>
        <fullName evidence="13">Threonine--tRNA ligase</fullName>
        <ecNumber evidence="13">6.1.1.3</ecNumber>
    </recommendedName>
    <alternativeName>
        <fullName evidence="13">Threonyl-tRNA synthetase</fullName>
        <shortName evidence="13">ThrRS</shortName>
    </alternativeName>
</protein>
<accession>A0A5R8QA84</accession>
<keyword evidence="7 13" id="KW-0862">Zinc</keyword>
<dbReference type="InterPro" id="IPR012675">
    <property type="entry name" value="Beta-grasp_dom_sf"/>
</dbReference>
<evidence type="ECO:0000256" key="9">
    <source>
        <dbReference type="ARBA" id="ARBA00022884"/>
    </source>
</evidence>
<feature type="domain" description="Aminoacyl-transfer RNA synthetases class-II family profile" evidence="14">
    <location>
        <begin position="228"/>
        <end position="540"/>
    </location>
</feature>
<dbReference type="GO" id="GO:0005737">
    <property type="term" value="C:cytoplasm"/>
    <property type="evidence" value="ECO:0007669"/>
    <property type="project" value="UniProtKB-SubCell"/>
</dbReference>
<dbReference type="InterPro" id="IPR012676">
    <property type="entry name" value="TGS-like"/>
</dbReference>
<dbReference type="Gene3D" id="3.30.54.20">
    <property type="match status" value="1"/>
</dbReference>
<keyword evidence="11 13" id="KW-0030">Aminoacyl-tRNA synthetase</keyword>
<dbReference type="InterPro" id="IPR004095">
    <property type="entry name" value="TGS"/>
</dbReference>
<keyword evidence="6 13" id="KW-0547">Nucleotide-binding</keyword>
<evidence type="ECO:0000256" key="13">
    <source>
        <dbReference type="HAMAP-Rule" id="MF_00184"/>
    </source>
</evidence>
<dbReference type="GO" id="GO:0016740">
    <property type="term" value="F:transferase activity"/>
    <property type="evidence" value="ECO:0007669"/>
    <property type="project" value="UniProtKB-ARBA"/>
</dbReference>
<dbReference type="InterPro" id="IPR004154">
    <property type="entry name" value="Anticodon-bd"/>
</dbReference>
<dbReference type="InterPro" id="IPR036621">
    <property type="entry name" value="Anticodon-bd_dom_sf"/>
</dbReference>
<gene>
    <name evidence="13 16" type="primary">thrS</name>
    <name evidence="16" type="ORF">FEZ08_08925</name>
</gene>
<evidence type="ECO:0000259" key="14">
    <source>
        <dbReference type="PROSITE" id="PS50862"/>
    </source>
</evidence>
<evidence type="ECO:0000256" key="1">
    <source>
        <dbReference type="ARBA" id="ARBA00008226"/>
    </source>
</evidence>
<dbReference type="Pfam" id="PF00587">
    <property type="entry name" value="tRNA-synt_2b"/>
    <property type="match status" value="1"/>
</dbReference>
<evidence type="ECO:0000259" key="15">
    <source>
        <dbReference type="PROSITE" id="PS51880"/>
    </source>
</evidence>
<dbReference type="SUPFAM" id="SSF55681">
    <property type="entry name" value="Class II aaRS and biotin synthetases"/>
    <property type="match status" value="1"/>
</dbReference>
<dbReference type="GO" id="GO:0046872">
    <property type="term" value="F:metal ion binding"/>
    <property type="evidence" value="ECO:0007669"/>
    <property type="project" value="UniProtKB-KW"/>
</dbReference>
<dbReference type="GO" id="GO:0004829">
    <property type="term" value="F:threonine-tRNA ligase activity"/>
    <property type="evidence" value="ECO:0007669"/>
    <property type="project" value="UniProtKB-UniRule"/>
</dbReference>
<keyword evidence="5 13" id="KW-0479">Metal-binding</keyword>
<dbReference type="CDD" id="cd00860">
    <property type="entry name" value="ThrRS_anticodon"/>
    <property type="match status" value="1"/>
</dbReference>
<dbReference type="PRINTS" id="PR01047">
    <property type="entry name" value="TRNASYNTHTHR"/>
</dbReference>
<dbReference type="Gene3D" id="3.10.20.30">
    <property type="match status" value="1"/>
</dbReference>
<dbReference type="Pfam" id="PF07973">
    <property type="entry name" value="tRNA_SAD"/>
    <property type="match status" value="1"/>
</dbReference>
<dbReference type="InterPro" id="IPR002320">
    <property type="entry name" value="Thr-tRNA-ligase_IIa"/>
</dbReference>
<dbReference type="SUPFAM" id="SSF52954">
    <property type="entry name" value="Class II aaRS ABD-related"/>
    <property type="match status" value="1"/>
</dbReference>
<reference evidence="16 17" key="1">
    <citation type="submission" date="2019-05" db="EMBL/GenBank/DDBJ databases">
        <title>Culicoidintestinum kansasii gen. nov., sp. nov. from the gastrointestinal tract of the biting midge, Culicoides sonorensis.</title>
        <authorList>
            <person name="Neupane S."/>
            <person name="Ghosh A."/>
            <person name="Gunther S."/>
            <person name="Martin K."/>
            <person name="Zurek L."/>
        </authorList>
    </citation>
    <scope>NUCLEOTIDE SEQUENCE [LARGE SCALE GENOMIC DNA]</scope>
    <source>
        <strain evidence="16 17">CS-1</strain>
    </source>
</reference>
<evidence type="ECO:0000313" key="16">
    <source>
        <dbReference type="EMBL" id="TLG72501.1"/>
    </source>
</evidence>
<dbReference type="GO" id="GO:0140096">
    <property type="term" value="F:catalytic activity, acting on a protein"/>
    <property type="evidence" value="ECO:0007669"/>
    <property type="project" value="UniProtKB-ARBA"/>
</dbReference>
<evidence type="ECO:0000256" key="8">
    <source>
        <dbReference type="ARBA" id="ARBA00022840"/>
    </source>
</evidence>
<dbReference type="SUPFAM" id="SSF81271">
    <property type="entry name" value="TGS-like"/>
    <property type="match status" value="1"/>
</dbReference>
<dbReference type="NCBIfam" id="TIGR00418">
    <property type="entry name" value="thrS"/>
    <property type="match status" value="1"/>
</dbReference>
<dbReference type="InterPro" id="IPR018163">
    <property type="entry name" value="Thr/Ala-tRNA-synth_IIc_edit"/>
</dbReference>
<dbReference type="AlphaFoldDB" id="A0A5R8QA84"/>
<dbReference type="GO" id="GO:0005524">
    <property type="term" value="F:ATP binding"/>
    <property type="evidence" value="ECO:0007669"/>
    <property type="project" value="UniProtKB-UniRule"/>
</dbReference>
<organism evidence="16 17">
    <name type="scientific">Culicoidibacter larvae</name>
    <dbReference type="NCBI Taxonomy" id="2579976"/>
    <lineage>
        <taxon>Bacteria</taxon>
        <taxon>Bacillati</taxon>
        <taxon>Bacillota</taxon>
        <taxon>Culicoidibacteria</taxon>
        <taxon>Culicoidibacterales</taxon>
        <taxon>Culicoidibacteraceae</taxon>
        <taxon>Culicoidibacter</taxon>
    </lineage>
</organism>
<name>A0A5R8QA84_9FIRM</name>
<dbReference type="EMBL" id="VBWP01000008">
    <property type="protein sequence ID" value="TLG72501.1"/>
    <property type="molecule type" value="Genomic_DNA"/>
</dbReference>
<keyword evidence="9 13" id="KW-0694">RNA-binding</keyword>
<dbReference type="PROSITE" id="PS50862">
    <property type="entry name" value="AA_TRNA_LIGASE_II"/>
    <property type="match status" value="1"/>
</dbReference>
<evidence type="ECO:0000256" key="12">
    <source>
        <dbReference type="ARBA" id="ARBA00049515"/>
    </source>
</evidence>
<feature type="binding site" evidence="13">
    <location>
        <position position="517"/>
    </location>
    <ligand>
        <name>Zn(2+)</name>
        <dbReference type="ChEBI" id="CHEBI:29105"/>
        <note>catalytic</note>
    </ligand>
</feature>
<evidence type="ECO:0000256" key="3">
    <source>
        <dbReference type="ARBA" id="ARBA00022555"/>
    </source>
</evidence>
<dbReference type="InterPro" id="IPR047246">
    <property type="entry name" value="ThrRS_anticodon"/>
</dbReference>
<dbReference type="FunFam" id="3.30.54.20:FF:000002">
    <property type="entry name" value="Threonine--tRNA ligase"/>
    <property type="match status" value="1"/>
</dbReference>
<dbReference type="InterPro" id="IPR006195">
    <property type="entry name" value="aa-tRNA-synth_II"/>
</dbReference>
<comment type="caution">
    <text evidence="13">Lacks conserved residue(s) required for the propagation of feature annotation.</text>
</comment>
<dbReference type="FunFam" id="3.30.930.10:FF:000002">
    <property type="entry name" value="Threonine--tRNA ligase"/>
    <property type="match status" value="1"/>
</dbReference>
<dbReference type="FunCoup" id="A0A5R8QA84">
    <property type="interactions" value="387"/>
</dbReference>
<dbReference type="CDD" id="cd00771">
    <property type="entry name" value="ThrRS_core"/>
    <property type="match status" value="1"/>
</dbReference>
<dbReference type="SUPFAM" id="SSF55186">
    <property type="entry name" value="ThrRS/AlaRS common domain"/>
    <property type="match status" value="1"/>
</dbReference>
<sequence>MSKVMITFPDGNQKEFDAGVSVAAIAGSISPGLKKRSVAGIVNDELYDFNRPILVDSTVQIITNDMPEAFAVLNHSTAHLLAQAVKRLFPEAKFGVGPAIEEGFYYDIDSGDVKITEEDLPRIEAEMKKVAGEKFEMVRREVSRDEALRIFAGDQYKLELIEAIPDGEVITVYSQGEFTDLCAGGHVGWTNLIKHFKLLSIAGAYWRGDSNNVQLQRIYGTAWFSKEDLEQHLQILEERRERDHRKIGKELELFTFNDLAGKGLAMWLPNGAAIRRELERYIVDMELKSGYQHVYTPVMGSVDLYKTSGHWDHYHEDMFPVMEMENEELVLRPMNCPHHMMIYGVKPRSYRELPIRIGELGTMHRYEKSGALTGLERVRGMCLNDAHLFVRPDQIAEEFKKVLDLIHKVYADLDITPTYYRLSLRDPENKDKYFDDDAMWEQSQAMLRDVLVDAGVAFVEAEDEAAFYGPKLDIQVKSAIGHEFTLSTVQLDFLLPEKFDLTYIGEDGNKHRPVVIHRGVISTMERMTAYLIEEYKGAFPLWLAPTQIVAVPVNNGIHGEYVQSIFEELNELGIRVGVDNREEKMGYKIREAQVGKVPFTLVIGDKEMENNQITYRKYGTEQSVTIDRADFIPFILQQIAEKK</sequence>
<dbReference type="Gene3D" id="3.30.980.10">
    <property type="entry name" value="Threonyl-trna Synthetase, Chain A, domain 2"/>
    <property type="match status" value="1"/>
</dbReference>
<proteinExistence type="inferred from homology"/>
<keyword evidence="3 13" id="KW-0820">tRNA-binding</keyword>
<dbReference type="InterPro" id="IPR002314">
    <property type="entry name" value="aa-tRNA-synt_IIb"/>
</dbReference>